<evidence type="ECO:0000313" key="2">
    <source>
        <dbReference type="Proteomes" id="UP000198646"/>
    </source>
</evidence>
<reference evidence="1 2" key="1">
    <citation type="submission" date="2016-10" db="EMBL/GenBank/DDBJ databases">
        <authorList>
            <person name="Varghese N."/>
            <person name="Submissions S."/>
        </authorList>
    </citation>
    <scope>NUCLEOTIDE SEQUENCE [LARGE SCALE GENOMIC DNA]</scope>
    <source>
        <strain evidence="1 2">DSM 17584</strain>
    </source>
</reference>
<dbReference type="EMBL" id="FNJD01000003">
    <property type="protein sequence ID" value="SDO45993.1"/>
    <property type="molecule type" value="Genomic_DNA"/>
</dbReference>
<keyword evidence="2" id="KW-1185">Reference proteome</keyword>
<proteinExistence type="predicted"/>
<comment type="caution">
    <text evidence="1">The sequence shown here is derived from an EMBL/GenBank/DDBJ whole genome shotgun (WGS) entry which is preliminary data.</text>
</comment>
<gene>
    <name evidence="1" type="ORF">SAMN04488512_10312</name>
</gene>
<accession>A0ABY0RTI8</accession>
<name>A0ABY0RTI8_9RHOB</name>
<sequence>MGIKQASGCCQRLPDKLVVFATRRKPLFTPLGREGDVCIHSMNYPTKTVRKSQAPSKYGKY</sequence>
<evidence type="ECO:0000313" key="1">
    <source>
        <dbReference type="EMBL" id="SDO45993.1"/>
    </source>
</evidence>
<dbReference type="Proteomes" id="UP000198646">
    <property type="component" value="Unassembled WGS sequence"/>
</dbReference>
<protein>
    <submittedName>
        <fullName evidence="1">Uncharacterized protein</fullName>
    </submittedName>
</protein>
<organism evidence="1 2">
    <name type="scientific">Sulfitobacter litoralis</name>
    <dbReference type="NCBI Taxonomy" id="335975"/>
    <lineage>
        <taxon>Bacteria</taxon>
        <taxon>Pseudomonadati</taxon>
        <taxon>Pseudomonadota</taxon>
        <taxon>Alphaproteobacteria</taxon>
        <taxon>Rhodobacterales</taxon>
        <taxon>Roseobacteraceae</taxon>
        <taxon>Sulfitobacter</taxon>
    </lineage>
</organism>